<dbReference type="InterPro" id="IPR051159">
    <property type="entry name" value="Hexapeptide_acetyltransf"/>
</dbReference>
<dbReference type="RefSeq" id="WP_179756794.1">
    <property type="nucleotide sequence ID" value="NZ_JACCBU010000001.1"/>
</dbReference>
<evidence type="ECO:0000313" key="1">
    <source>
        <dbReference type="EMBL" id="NYE74469.1"/>
    </source>
</evidence>
<sequence>MTERLQDRFAECGTGVVIEPDVWIEHPELFRVGDRVRLGRGFSSQGSTEVIIGPDSSFYPNCFLQGSGRLELAAEVDFYPGGYLSVGGPGGLISVGRKSHFAAGCAVYGGGGVRLGAYCNVAAHVVITSVQHDPARHDVPMALAPSTSAPITIADDVWLGANATVVQGVTIATGCILGANGVLTRDTEPYGIYAGVPARRIADRRPAS</sequence>
<organism evidence="1 2">
    <name type="scientific">Microlunatus parietis</name>
    <dbReference type="NCBI Taxonomy" id="682979"/>
    <lineage>
        <taxon>Bacteria</taxon>
        <taxon>Bacillati</taxon>
        <taxon>Actinomycetota</taxon>
        <taxon>Actinomycetes</taxon>
        <taxon>Propionibacteriales</taxon>
        <taxon>Propionibacteriaceae</taxon>
        <taxon>Microlunatus</taxon>
    </lineage>
</organism>
<gene>
    <name evidence="1" type="ORF">BKA15_005798</name>
</gene>
<comment type="caution">
    <text evidence="1">The sequence shown here is derived from an EMBL/GenBank/DDBJ whole genome shotgun (WGS) entry which is preliminary data.</text>
</comment>
<proteinExistence type="predicted"/>
<dbReference type="GO" id="GO:0016740">
    <property type="term" value="F:transferase activity"/>
    <property type="evidence" value="ECO:0007669"/>
    <property type="project" value="UniProtKB-KW"/>
</dbReference>
<dbReference type="InterPro" id="IPR001451">
    <property type="entry name" value="Hexapep"/>
</dbReference>
<name>A0A7Y9ICW1_9ACTN</name>
<dbReference type="PANTHER" id="PTHR23416">
    <property type="entry name" value="SIALIC ACID SYNTHASE-RELATED"/>
    <property type="match status" value="1"/>
</dbReference>
<dbReference type="SUPFAM" id="SSF51161">
    <property type="entry name" value="Trimeric LpxA-like enzymes"/>
    <property type="match status" value="2"/>
</dbReference>
<keyword evidence="1" id="KW-0808">Transferase</keyword>
<dbReference type="EMBL" id="JACCBU010000001">
    <property type="protein sequence ID" value="NYE74469.1"/>
    <property type="molecule type" value="Genomic_DNA"/>
</dbReference>
<dbReference type="CDD" id="cd04647">
    <property type="entry name" value="LbH_MAT_like"/>
    <property type="match status" value="1"/>
</dbReference>
<reference evidence="1 2" key="1">
    <citation type="submission" date="2020-07" db="EMBL/GenBank/DDBJ databases">
        <title>Sequencing the genomes of 1000 actinobacteria strains.</title>
        <authorList>
            <person name="Klenk H.-P."/>
        </authorList>
    </citation>
    <scope>NUCLEOTIDE SEQUENCE [LARGE SCALE GENOMIC DNA]</scope>
    <source>
        <strain evidence="1 2">DSM 22083</strain>
    </source>
</reference>
<evidence type="ECO:0000313" key="2">
    <source>
        <dbReference type="Proteomes" id="UP000569914"/>
    </source>
</evidence>
<accession>A0A7Y9ICW1</accession>
<protein>
    <submittedName>
        <fullName evidence="1">Acetyltransferase-like isoleucine patch superfamily enzyme</fullName>
    </submittedName>
</protein>
<dbReference type="AlphaFoldDB" id="A0A7Y9ICW1"/>
<keyword evidence="2" id="KW-1185">Reference proteome</keyword>
<dbReference type="Proteomes" id="UP000569914">
    <property type="component" value="Unassembled WGS sequence"/>
</dbReference>
<dbReference type="PANTHER" id="PTHR23416:SF78">
    <property type="entry name" value="LIPOPOLYSACCHARIDE BIOSYNTHESIS O-ACETYL TRANSFERASE WBBJ-RELATED"/>
    <property type="match status" value="1"/>
</dbReference>
<dbReference type="InterPro" id="IPR011004">
    <property type="entry name" value="Trimer_LpxA-like_sf"/>
</dbReference>
<dbReference type="Gene3D" id="2.160.10.10">
    <property type="entry name" value="Hexapeptide repeat proteins"/>
    <property type="match status" value="2"/>
</dbReference>
<dbReference type="Pfam" id="PF00132">
    <property type="entry name" value="Hexapep"/>
    <property type="match status" value="1"/>
</dbReference>